<organism evidence="1 2">
    <name type="scientific">Phycomyces blakesleeanus (strain ATCC 8743b / DSM 1359 / FGSC 10004 / NBRC 33097 / NRRL 1555)</name>
    <dbReference type="NCBI Taxonomy" id="763407"/>
    <lineage>
        <taxon>Eukaryota</taxon>
        <taxon>Fungi</taxon>
        <taxon>Fungi incertae sedis</taxon>
        <taxon>Mucoromycota</taxon>
        <taxon>Mucoromycotina</taxon>
        <taxon>Mucoromycetes</taxon>
        <taxon>Mucorales</taxon>
        <taxon>Phycomycetaceae</taxon>
        <taxon>Phycomyces</taxon>
    </lineage>
</organism>
<sequence>MAVLSIQSVLERKQCSVHLDMQSRISYVWLQICNFTFENHNVMETYGYPVLRSANLPGSYLMFVIFPSQGIISYTYMKRSHFESDNAENFQINLMQAHEHLSTWCESLLDPEPECAVL</sequence>
<dbReference type="VEuPathDB" id="FungiDB:PHYBLDRAFT_58866"/>
<dbReference type="RefSeq" id="XP_018297860.1">
    <property type="nucleotide sequence ID" value="XM_018440394.1"/>
</dbReference>
<protein>
    <submittedName>
        <fullName evidence="1">Uncharacterized protein</fullName>
    </submittedName>
</protein>
<dbReference type="AlphaFoldDB" id="A0A167QK44"/>
<dbReference type="GeneID" id="29001300"/>
<evidence type="ECO:0000313" key="1">
    <source>
        <dbReference type="EMBL" id="OAD79820.1"/>
    </source>
</evidence>
<gene>
    <name evidence="1" type="ORF">PHYBLDRAFT_58866</name>
</gene>
<name>A0A167QK44_PHYB8</name>
<keyword evidence="2" id="KW-1185">Reference proteome</keyword>
<proteinExistence type="predicted"/>
<dbReference type="Proteomes" id="UP000077315">
    <property type="component" value="Unassembled WGS sequence"/>
</dbReference>
<dbReference type="EMBL" id="KV440972">
    <property type="protein sequence ID" value="OAD79820.1"/>
    <property type="molecule type" value="Genomic_DNA"/>
</dbReference>
<reference evidence="2" key="1">
    <citation type="submission" date="2015-06" db="EMBL/GenBank/DDBJ databases">
        <title>Expansion of signal transduction pathways in fungi by whole-genome duplication.</title>
        <authorList>
            <consortium name="DOE Joint Genome Institute"/>
            <person name="Corrochano L.M."/>
            <person name="Kuo A."/>
            <person name="Marcet-Houben M."/>
            <person name="Polaino S."/>
            <person name="Salamov A."/>
            <person name="Villalobos J.M."/>
            <person name="Alvarez M.I."/>
            <person name="Avalos J."/>
            <person name="Benito E.P."/>
            <person name="Benoit I."/>
            <person name="Burger G."/>
            <person name="Camino L.P."/>
            <person name="Canovas D."/>
            <person name="Cerda-Olmedo E."/>
            <person name="Cheng J.-F."/>
            <person name="Dominguez A."/>
            <person name="Elias M."/>
            <person name="Eslava A.P."/>
            <person name="Glaser F."/>
            <person name="Grimwood J."/>
            <person name="Gutierrez G."/>
            <person name="Heitman J."/>
            <person name="Henrissat B."/>
            <person name="Iturriaga E.A."/>
            <person name="Lang B.F."/>
            <person name="Lavin J.L."/>
            <person name="Lee S."/>
            <person name="Li W."/>
            <person name="Lindquist E."/>
            <person name="Lopez-Garcia S."/>
            <person name="Luque E.M."/>
            <person name="Marcos A.T."/>
            <person name="Martin J."/>
            <person name="McCluskey K."/>
            <person name="Medina H.R."/>
            <person name="Miralles-Duran A."/>
            <person name="Miyazaki A."/>
            <person name="Munoz-Torres E."/>
            <person name="Oguiza J.A."/>
            <person name="Ohm R."/>
            <person name="Olmedo M."/>
            <person name="Orejas M."/>
            <person name="Ortiz-Castellanos L."/>
            <person name="Pisabarro A.G."/>
            <person name="Rodriguez-Romero J."/>
            <person name="Ruiz-Herrera J."/>
            <person name="Ruiz-Vazquez R."/>
            <person name="Sanz C."/>
            <person name="Schackwitz W."/>
            <person name="Schmutz J."/>
            <person name="Shahriari M."/>
            <person name="Shelest E."/>
            <person name="Silva-Franco F."/>
            <person name="Soanes D."/>
            <person name="Syed K."/>
            <person name="Tagua V.G."/>
            <person name="Talbot N.J."/>
            <person name="Thon M."/>
            <person name="De vries R.P."/>
            <person name="Wiebenga A."/>
            <person name="Yadav J.S."/>
            <person name="Braun E.L."/>
            <person name="Baker S."/>
            <person name="Garre V."/>
            <person name="Horwitz B."/>
            <person name="Torres-Martinez S."/>
            <person name="Idnurm A."/>
            <person name="Herrera-Estrella A."/>
            <person name="Gabaldon T."/>
            <person name="Grigoriev I.V."/>
        </authorList>
    </citation>
    <scope>NUCLEOTIDE SEQUENCE [LARGE SCALE GENOMIC DNA]</scope>
    <source>
        <strain evidence="2">NRRL 1555(-)</strain>
    </source>
</reference>
<evidence type="ECO:0000313" key="2">
    <source>
        <dbReference type="Proteomes" id="UP000077315"/>
    </source>
</evidence>
<accession>A0A167QK44</accession>
<dbReference type="InParanoid" id="A0A167QK44"/>